<dbReference type="OrthoDB" id="8888710at2"/>
<evidence type="ECO:0000313" key="3">
    <source>
        <dbReference type="Proteomes" id="UP000004836"/>
    </source>
</evidence>
<dbReference type="eggNOG" id="COG1262">
    <property type="taxonomic scope" value="Bacteria"/>
</dbReference>
<dbReference type="STRING" id="1220535.IMCC14465_18470"/>
<evidence type="ECO:0008006" key="4">
    <source>
        <dbReference type="Google" id="ProtNLM"/>
    </source>
</evidence>
<accession>J9DTS1</accession>
<keyword evidence="1" id="KW-1133">Transmembrane helix</keyword>
<keyword evidence="1" id="KW-0812">Transmembrane</keyword>
<gene>
    <name evidence="2" type="ORF">IMCC14465_18470</name>
</gene>
<dbReference type="EMBL" id="ALYF01000012">
    <property type="protein sequence ID" value="EJW20422.1"/>
    <property type="molecule type" value="Genomic_DNA"/>
</dbReference>
<sequence length="241" mass="27394">MTNVVLLTKENHKDLKLKKDKNAHLAFGVSVCATFPVEFRNIQTHYPIFFQKNPENEKFTPVALLGLEPSENLFVSEAGWDCSYIPLALDVQPFIIGRANEDNESDGRVFVDLDSPLIAAEDDTDGVRIFDETGVETEFLQNTVKNMEMLHFGFESCKGYVEWLVKYDLLEPFVLDVALDDNSLNRLTGFQTINEDRFKELEDDLLLEMRGKGYLMPTYMILASLASVTGLIERKNLKLGK</sequence>
<dbReference type="Proteomes" id="UP000004836">
    <property type="component" value="Unassembled WGS sequence"/>
</dbReference>
<evidence type="ECO:0000313" key="2">
    <source>
        <dbReference type="EMBL" id="EJW20422.1"/>
    </source>
</evidence>
<name>J9DTS1_9PROT</name>
<dbReference type="Pfam" id="PF07277">
    <property type="entry name" value="SapC"/>
    <property type="match status" value="1"/>
</dbReference>
<organism evidence="2 3">
    <name type="scientific">alpha proteobacterium IMCC14465</name>
    <dbReference type="NCBI Taxonomy" id="1220535"/>
    <lineage>
        <taxon>Bacteria</taxon>
        <taxon>Pseudomonadati</taxon>
        <taxon>Pseudomonadota</taxon>
        <taxon>Alphaproteobacteria</taxon>
        <taxon>PS1 clade</taxon>
    </lineage>
</organism>
<keyword evidence="3" id="KW-1185">Reference proteome</keyword>
<dbReference type="InterPro" id="IPR010836">
    <property type="entry name" value="SapC"/>
</dbReference>
<evidence type="ECO:0000256" key="1">
    <source>
        <dbReference type="SAM" id="Phobius"/>
    </source>
</evidence>
<protein>
    <recommendedName>
        <fullName evidence="4">SapC family protein</fullName>
    </recommendedName>
</protein>
<dbReference type="AlphaFoldDB" id="J9DTS1"/>
<proteinExistence type="predicted"/>
<reference evidence="2 3" key="1">
    <citation type="journal article" date="2012" name="J. Bacteriol.">
        <title>Genome Sequence of Strain IMCC14465, Isolated from the East Sea, Belonging to the PS1 Clade of Alphaproteobacteria.</title>
        <authorList>
            <person name="Yang S.J."/>
            <person name="Kang I."/>
            <person name="Cho J.C."/>
        </authorList>
    </citation>
    <scope>NUCLEOTIDE SEQUENCE [LARGE SCALE GENOMIC DNA]</scope>
    <source>
        <strain evidence="2 3">IMCC14465</strain>
    </source>
</reference>
<keyword evidence="1" id="KW-0472">Membrane</keyword>
<comment type="caution">
    <text evidence="2">The sequence shown here is derived from an EMBL/GenBank/DDBJ whole genome shotgun (WGS) entry which is preliminary data.</text>
</comment>
<feature type="transmembrane region" description="Helical" evidence="1">
    <location>
        <begin position="214"/>
        <end position="232"/>
    </location>
</feature>